<dbReference type="EMBL" id="JBAMIC010000004">
    <property type="protein sequence ID" value="KAK7108355.1"/>
    <property type="molecule type" value="Genomic_DNA"/>
</dbReference>
<reference evidence="2 3" key="1">
    <citation type="submission" date="2024-02" db="EMBL/GenBank/DDBJ databases">
        <title>Chromosome-scale genome assembly of the rough periwinkle Littorina saxatilis.</title>
        <authorList>
            <person name="De Jode A."/>
            <person name="Faria R."/>
            <person name="Formenti G."/>
            <person name="Sims Y."/>
            <person name="Smith T.P."/>
            <person name="Tracey A."/>
            <person name="Wood J.M.D."/>
            <person name="Zagrodzka Z.B."/>
            <person name="Johannesson K."/>
            <person name="Butlin R.K."/>
            <person name="Leder E.H."/>
        </authorList>
    </citation>
    <scope>NUCLEOTIDE SEQUENCE [LARGE SCALE GENOMIC DNA]</scope>
    <source>
        <strain evidence="2">Snail1</strain>
        <tissue evidence="2">Muscle</tissue>
    </source>
</reference>
<organism evidence="2 3">
    <name type="scientific">Littorina saxatilis</name>
    <dbReference type="NCBI Taxonomy" id="31220"/>
    <lineage>
        <taxon>Eukaryota</taxon>
        <taxon>Metazoa</taxon>
        <taxon>Spiralia</taxon>
        <taxon>Lophotrochozoa</taxon>
        <taxon>Mollusca</taxon>
        <taxon>Gastropoda</taxon>
        <taxon>Caenogastropoda</taxon>
        <taxon>Littorinimorpha</taxon>
        <taxon>Littorinoidea</taxon>
        <taxon>Littorinidae</taxon>
        <taxon>Littorina</taxon>
    </lineage>
</organism>
<feature type="compositionally biased region" description="Acidic residues" evidence="1">
    <location>
        <begin position="36"/>
        <end position="47"/>
    </location>
</feature>
<protein>
    <submittedName>
        <fullName evidence="2">Uncharacterized protein</fullName>
    </submittedName>
</protein>
<name>A0AAN9BRG0_9CAEN</name>
<evidence type="ECO:0000313" key="3">
    <source>
        <dbReference type="Proteomes" id="UP001374579"/>
    </source>
</evidence>
<dbReference type="AlphaFoldDB" id="A0AAN9BRG0"/>
<evidence type="ECO:0000256" key="1">
    <source>
        <dbReference type="SAM" id="MobiDB-lite"/>
    </source>
</evidence>
<accession>A0AAN9BRG0</accession>
<sequence>MAEATDGFPTQSEARGGVPRLVDMAGVDRDIFTSTDEPELEFDDDGTELSSAKEAELDEQLDQGNEPEDLEDVRNYTANLPTLPWEFGKAVCTKNTNGGGGNYSVAVVLPHL</sequence>
<keyword evidence="3" id="KW-1185">Reference proteome</keyword>
<gene>
    <name evidence="2" type="ORF">V1264_016103</name>
</gene>
<comment type="caution">
    <text evidence="2">The sequence shown here is derived from an EMBL/GenBank/DDBJ whole genome shotgun (WGS) entry which is preliminary data.</text>
</comment>
<dbReference type="Proteomes" id="UP001374579">
    <property type="component" value="Unassembled WGS sequence"/>
</dbReference>
<proteinExistence type="predicted"/>
<feature type="region of interest" description="Disordered" evidence="1">
    <location>
        <begin position="1"/>
        <end position="50"/>
    </location>
</feature>
<evidence type="ECO:0000313" key="2">
    <source>
        <dbReference type="EMBL" id="KAK7108355.1"/>
    </source>
</evidence>